<dbReference type="Proteomes" id="UP001275084">
    <property type="component" value="Unassembled WGS sequence"/>
</dbReference>
<evidence type="ECO:0000259" key="14">
    <source>
        <dbReference type="PROSITE" id="PS51479"/>
    </source>
</evidence>
<dbReference type="AlphaFoldDB" id="A0AAJ0HH26"/>
<dbReference type="GO" id="GO:0008270">
    <property type="term" value="F:zinc ion binding"/>
    <property type="evidence" value="ECO:0007669"/>
    <property type="project" value="UniProtKB-KW"/>
</dbReference>
<keyword evidence="8 12" id="KW-0539">Nucleus</keyword>
<evidence type="ECO:0000256" key="1">
    <source>
        <dbReference type="ARBA" id="ARBA00004123"/>
    </source>
</evidence>
<comment type="subcellular location">
    <subcellularLocation>
        <location evidence="1 12">Nucleus</location>
    </subcellularLocation>
</comment>
<name>A0AAJ0HH26_9PEZI</name>
<keyword evidence="6 12" id="KW-0862">Zinc</keyword>
<evidence type="ECO:0000256" key="4">
    <source>
        <dbReference type="ARBA" id="ARBA00022771"/>
    </source>
</evidence>
<dbReference type="GO" id="GO:0043175">
    <property type="term" value="F:RNA polymerase core enzyme binding"/>
    <property type="evidence" value="ECO:0007669"/>
    <property type="project" value="UniProtKB-UniRule"/>
</dbReference>
<comment type="caution">
    <text evidence="15">The sequence shown here is derived from an EMBL/GenBank/DDBJ whole genome shotgun (WGS) entry which is preliminary data.</text>
</comment>
<comment type="catalytic activity">
    <reaction evidence="10 12">
        <text>O-phospho-L-threonyl-[protein] + H2O = L-threonyl-[protein] + phosphate</text>
        <dbReference type="Rhea" id="RHEA:47004"/>
        <dbReference type="Rhea" id="RHEA-COMP:11060"/>
        <dbReference type="Rhea" id="RHEA-COMP:11605"/>
        <dbReference type="ChEBI" id="CHEBI:15377"/>
        <dbReference type="ChEBI" id="CHEBI:30013"/>
        <dbReference type="ChEBI" id="CHEBI:43474"/>
        <dbReference type="ChEBI" id="CHEBI:61977"/>
        <dbReference type="EC" id="3.1.3.16"/>
    </reaction>
</comment>
<dbReference type="GO" id="GO:0008420">
    <property type="term" value="F:RNA polymerase II CTD heptapeptide repeat phosphatase activity"/>
    <property type="evidence" value="ECO:0007669"/>
    <property type="project" value="UniProtKB-UniRule"/>
</dbReference>
<dbReference type="EC" id="3.1.3.16" evidence="12"/>
<reference evidence="15" key="1">
    <citation type="journal article" date="2023" name="Mol. Phylogenet. Evol.">
        <title>Genome-scale phylogeny and comparative genomics of the fungal order Sordariales.</title>
        <authorList>
            <person name="Hensen N."/>
            <person name="Bonometti L."/>
            <person name="Westerberg I."/>
            <person name="Brannstrom I.O."/>
            <person name="Guillou S."/>
            <person name="Cros-Aarteil S."/>
            <person name="Calhoun S."/>
            <person name="Haridas S."/>
            <person name="Kuo A."/>
            <person name="Mondo S."/>
            <person name="Pangilinan J."/>
            <person name="Riley R."/>
            <person name="LaButti K."/>
            <person name="Andreopoulos B."/>
            <person name="Lipzen A."/>
            <person name="Chen C."/>
            <person name="Yan M."/>
            <person name="Daum C."/>
            <person name="Ng V."/>
            <person name="Clum A."/>
            <person name="Steindorff A."/>
            <person name="Ohm R.A."/>
            <person name="Martin F."/>
            <person name="Silar P."/>
            <person name="Natvig D.O."/>
            <person name="Lalanne C."/>
            <person name="Gautier V."/>
            <person name="Ament-Velasquez S.L."/>
            <person name="Kruys A."/>
            <person name="Hutchinson M.I."/>
            <person name="Powell A.J."/>
            <person name="Barry K."/>
            <person name="Miller A.N."/>
            <person name="Grigoriev I.V."/>
            <person name="Debuchy R."/>
            <person name="Gladieux P."/>
            <person name="Hiltunen Thoren M."/>
            <person name="Johannesson H."/>
        </authorList>
    </citation>
    <scope>NUCLEOTIDE SEQUENCE</scope>
    <source>
        <strain evidence="15">CBS 955.72</strain>
    </source>
</reference>
<dbReference type="GO" id="GO:0005737">
    <property type="term" value="C:cytoplasm"/>
    <property type="evidence" value="ECO:0007669"/>
    <property type="project" value="TreeGrafter"/>
</dbReference>
<feature type="region of interest" description="Disordered" evidence="13">
    <location>
        <begin position="230"/>
        <end position="252"/>
    </location>
</feature>
<organism evidence="15 16">
    <name type="scientific">Lasiosphaeria hispida</name>
    <dbReference type="NCBI Taxonomy" id="260671"/>
    <lineage>
        <taxon>Eukaryota</taxon>
        <taxon>Fungi</taxon>
        <taxon>Dikarya</taxon>
        <taxon>Ascomycota</taxon>
        <taxon>Pezizomycotina</taxon>
        <taxon>Sordariomycetes</taxon>
        <taxon>Sordariomycetidae</taxon>
        <taxon>Sordariales</taxon>
        <taxon>Lasiosphaeriaceae</taxon>
        <taxon>Lasiosphaeria</taxon>
    </lineage>
</organism>
<evidence type="ECO:0000256" key="10">
    <source>
        <dbReference type="ARBA" id="ARBA00048336"/>
    </source>
</evidence>
<feature type="region of interest" description="Disordered" evidence="13">
    <location>
        <begin position="268"/>
        <end position="289"/>
    </location>
</feature>
<evidence type="ECO:0000256" key="2">
    <source>
        <dbReference type="ARBA" id="ARBA00005676"/>
    </source>
</evidence>
<dbReference type="PROSITE" id="PS51479">
    <property type="entry name" value="ZF_RTR1"/>
    <property type="match status" value="1"/>
</dbReference>
<feature type="compositionally biased region" description="Pro residues" evidence="13">
    <location>
        <begin position="20"/>
        <end position="29"/>
    </location>
</feature>
<evidence type="ECO:0000256" key="3">
    <source>
        <dbReference type="ARBA" id="ARBA00022723"/>
    </source>
</evidence>
<dbReference type="InterPro" id="IPR039693">
    <property type="entry name" value="Rtr1/RPAP2"/>
</dbReference>
<dbReference type="InterPro" id="IPR007308">
    <property type="entry name" value="Rtr1/RPAP2_dom"/>
</dbReference>
<keyword evidence="5 12" id="KW-0378">Hydrolase</keyword>
<feature type="region of interest" description="Disordered" evidence="13">
    <location>
        <begin position="1"/>
        <end position="45"/>
    </location>
</feature>
<evidence type="ECO:0000256" key="9">
    <source>
        <dbReference type="ARBA" id="ARBA00047761"/>
    </source>
</evidence>
<evidence type="ECO:0000256" key="13">
    <source>
        <dbReference type="SAM" id="MobiDB-lite"/>
    </source>
</evidence>
<proteinExistence type="inferred from homology"/>
<dbReference type="GO" id="GO:0005634">
    <property type="term" value="C:nucleus"/>
    <property type="evidence" value="ECO:0007669"/>
    <property type="project" value="UniProtKB-SubCell"/>
</dbReference>
<dbReference type="PANTHER" id="PTHR14732">
    <property type="entry name" value="RNA POLYMERASE II SUBUNIT B1 CTD PHOSPHATASE RPAP2-RELATED"/>
    <property type="match status" value="1"/>
</dbReference>
<comment type="function">
    <text evidence="12">Putative RNA polymerase II subunit B1 C-terminal domain (CTD) phosphatase involved in RNA polymerase II transcription regulation.</text>
</comment>
<evidence type="ECO:0000256" key="7">
    <source>
        <dbReference type="ARBA" id="ARBA00022912"/>
    </source>
</evidence>
<evidence type="ECO:0000256" key="12">
    <source>
        <dbReference type="RuleBase" id="RU367080"/>
    </source>
</evidence>
<dbReference type="EMBL" id="JAUIQD010000004">
    <property type="protein sequence ID" value="KAK3352279.1"/>
    <property type="molecule type" value="Genomic_DNA"/>
</dbReference>
<feature type="compositionally biased region" description="Acidic residues" evidence="13">
    <location>
        <begin position="273"/>
        <end position="282"/>
    </location>
</feature>
<dbReference type="PANTHER" id="PTHR14732:SF0">
    <property type="entry name" value="RNA POLYMERASE II SUBUNIT B1 CTD PHOSPHATASE RPAP2-RELATED"/>
    <property type="match status" value="1"/>
</dbReference>
<keyword evidence="3 12" id="KW-0479">Metal-binding</keyword>
<feature type="domain" description="RTR1-type" evidence="14">
    <location>
        <begin position="89"/>
        <end position="168"/>
    </location>
</feature>
<protein>
    <recommendedName>
        <fullName evidence="12">RNA polymerase II subunit B1 CTD phosphatase RPAP2 homolog</fullName>
        <ecNumber evidence="12">3.1.3.16</ecNumber>
    </recommendedName>
</protein>
<keyword evidence="7 12" id="KW-0904">Protein phosphatase</keyword>
<comment type="similarity">
    <text evidence="2 11 12">Belongs to the RPAP2 family.</text>
</comment>
<evidence type="ECO:0000313" key="16">
    <source>
        <dbReference type="Proteomes" id="UP001275084"/>
    </source>
</evidence>
<evidence type="ECO:0000256" key="5">
    <source>
        <dbReference type="ARBA" id="ARBA00022801"/>
    </source>
</evidence>
<evidence type="ECO:0000256" key="6">
    <source>
        <dbReference type="ARBA" id="ARBA00022833"/>
    </source>
</evidence>
<accession>A0AAJ0HH26</accession>
<evidence type="ECO:0000256" key="8">
    <source>
        <dbReference type="ARBA" id="ARBA00023242"/>
    </source>
</evidence>
<dbReference type="Gene3D" id="1.25.40.820">
    <property type="match status" value="1"/>
</dbReference>
<keyword evidence="4 12" id="KW-0863">Zinc-finger</keyword>
<keyword evidence="16" id="KW-1185">Reference proteome</keyword>
<comment type="catalytic activity">
    <reaction evidence="9 12">
        <text>O-phospho-L-seryl-[protein] + H2O = L-seryl-[protein] + phosphate</text>
        <dbReference type="Rhea" id="RHEA:20629"/>
        <dbReference type="Rhea" id="RHEA-COMP:9863"/>
        <dbReference type="Rhea" id="RHEA-COMP:11604"/>
        <dbReference type="ChEBI" id="CHEBI:15377"/>
        <dbReference type="ChEBI" id="CHEBI:29999"/>
        <dbReference type="ChEBI" id="CHEBI:43474"/>
        <dbReference type="ChEBI" id="CHEBI:83421"/>
        <dbReference type="EC" id="3.1.3.16"/>
    </reaction>
</comment>
<feature type="compositionally biased region" description="Low complexity" evidence="13">
    <location>
        <begin position="33"/>
        <end position="44"/>
    </location>
</feature>
<sequence>MSTAPAPAPRGILKKAAVAAPPPAEPTPLPREQQITLHQAQQLQRRLEEEIKPPVPIETFERLTQLPRVRRPSLSAARPPPDDVREFLNAVQDFLPREYSDLIEERNCMGSCGYALCPRPRRSYEGEYKILKTGIAKTADLNMWCSDECARRALYIKVQLDNPSYIRKDGQMVVKLELREEEPKSSPQKPKDKVDELAKTLEQLEVDKKTQTTKDAASLAAERGDVGGLARQVEVTIHEKSDVAPAKAPEPEQEADMHLFIEGHKMTFGIDKDSDEESDDDYLPSTIRL</sequence>
<evidence type="ECO:0000256" key="11">
    <source>
        <dbReference type="PROSITE-ProRule" id="PRU00812"/>
    </source>
</evidence>
<dbReference type="InterPro" id="IPR038534">
    <property type="entry name" value="Rtr1/RPAP2_sf"/>
</dbReference>
<dbReference type="Pfam" id="PF04181">
    <property type="entry name" value="RPAP2_Rtr1"/>
    <property type="match status" value="1"/>
</dbReference>
<reference evidence="15" key="2">
    <citation type="submission" date="2023-06" db="EMBL/GenBank/DDBJ databases">
        <authorList>
            <consortium name="Lawrence Berkeley National Laboratory"/>
            <person name="Haridas S."/>
            <person name="Hensen N."/>
            <person name="Bonometti L."/>
            <person name="Westerberg I."/>
            <person name="Brannstrom I.O."/>
            <person name="Guillou S."/>
            <person name="Cros-Aarteil S."/>
            <person name="Calhoun S."/>
            <person name="Kuo A."/>
            <person name="Mondo S."/>
            <person name="Pangilinan J."/>
            <person name="Riley R."/>
            <person name="Labutti K."/>
            <person name="Andreopoulos B."/>
            <person name="Lipzen A."/>
            <person name="Chen C."/>
            <person name="Yanf M."/>
            <person name="Daum C."/>
            <person name="Ng V."/>
            <person name="Clum A."/>
            <person name="Steindorff A."/>
            <person name="Ohm R."/>
            <person name="Martin F."/>
            <person name="Silar P."/>
            <person name="Natvig D."/>
            <person name="Lalanne C."/>
            <person name="Gautier V."/>
            <person name="Ament-Velasquez S.L."/>
            <person name="Kruys A."/>
            <person name="Hutchinson M.I."/>
            <person name="Powell A.J."/>
            <person name="Barry K."/>
            <person name="Miller A.N."/>
            <person name="Grigoriev I.V."/>
            <person name="Debuchy R."/>
            <person name="Gladieux P."/>
            <person name="Thoren M.H."/>
            <person name="Johannesson H."/>
        </authorList>
    </citation>
    <scope>NUCLEOTIDE SEQUENCE</scope>
    <source>
        <strain evidence="15">CBS 955.72</strain>
    </source>
</reference>
<evidence type="ECO:0000313" key="15">
    <source>
        <dbReference type="EMBL" id="KAK3352279.1"/>
    </source>
</evidence>
<gene>
    <name evidence="15" type="ORF">B0T25DRAFT_181189</name>
</gene>